<dbReference type="Pfam" id="PF20803">
    <property type="entry name" value="PaaX_M"/>
    <property type="match status" value="1"/>
</dbReference>
<feature type="domain" description="Transcriptional repressor PaaX-like N-terminal" evidence="1">
    <location>
        <begin position="5"/>
        <end position="72"/>
    </location>
</feature>
<accession>A0ABS2SY17</accession>
<protein>
    <submittedName>
        <fullName evidence="4">Phenylacetic acid degradation operon negative regulatory protein</fullName>
    </submittedName>
</protein>
<reference evidence="4" key="1">
    <citation type="submission" date="2021-01" db="EMBL/GenBank/DDBJ databases">
        <title>Genomic Encyclopedia of Type Strains, Phase IV (KMG-IV): sequencing the most valuable type-strain genomes for metagenomic binning, comparative biology and taxonomic classification.</title>
        <authorList>
            <person name="Goeker M."/>
        </authorList>
    </citation>
    <scope>NUCLEOTIDE SEQUENCE</scope>
    <source>
        <strain evidence="4">DSM 21943</strain>
    </source>
</reference>
<dbReference type="PANTHER" id="PTHR30319:SF1">
    <property type="entry name" value="TRANSCRIPTIONAL REPRESSOR PAAX"/>
    <property type="match status" value="1"/>
</dbReference>
<gene>
    <name evidence="4" type="ORF">JOC54_003371</name>
</gene>
<keyword evidence="5" id="KW-1185">Reference proteome</keyword>
<dbReference type="InterPro" id="IPR013225">
    <property type="entry name" value="PaaX_C"/>
</dbReference>
<dbReference type="Proteomes" id="UP001179280">
    <property type="component" value="Unassembled WGS sequence"/>
</dbReference>
<dbReference type="PANTHER" id="PTHR30319">
    <property type="entry name" value="PHENYLACETIC ACID REGULATOR-RELATED TRANSCRIPTIONAL REPRESSOR"/>
    <property type="match status" value="1"/>
</dbReference>
<dbReference type="Gene3D" id="1.10.10.10">
    <property type="entry name" value="Winged helix-like DNA-binding domain superfamily/Winged helix DNA-binding domain"/>
    <property type="match status" value="1"/>
</dbReference>
<dbReference type="InterPro" id="IPR012906">
    <property type="entry name" value="PaaX-like_N"/>
</dbReference>
<dbReference type="NCBIfam" id="TIGR02277">
    <property type="entry name" value="PaaX_trns_reg"/>
    <property type="match status" value="1"/>
</dbReference>
<dbReference type="InterPro" id="IPR048846">
    <property type="entry name" value="PaaX-like_central"/>
</dbReference>
<dbReference type="Gene3D" id="3.30.70.2650">
    <property type="match status" value="1"/>
</dbReference>
<evidence type="ECO:0000313" key="4">
    <source>
        <dbReference type="EMBL" id="MBM7840091.1"/>
    </source>
</evidence>
<comment type="caution">
    <text evidence="4">The sequence shown here is derived from an EMBL/GenBank/DDBJ whole genome shotgun (WGS) entry which is preliminary data.</text>
</comment>
<dbReference type="Pfam" id="PF07848">
    <property type="entry name" value="PaaX"/>
    <property type="match status" value="1"/>
</dbReference>
<dbReference type="Pfam" id="PF08223">
    <property type="entry name" value="PaaX_C"/>
    <property type="match status" value="1"/>
</dbReference>
<evidence type="ECO:0000313" key="5">
    <source>
        <dbReference type="Proteomes" id="UP001179280"/>
    </source>
</evidence>
<dbReference type="RefSeq" id="WP_204467532.1">
    <property type="nucleotide sequence ID" value="NZ_JAFBCV010000011.1"/>
</dbReference>
<sequence length="294" mass="34585">MSANTQSMIFTIYGDYIRHYGSTIWIGSLIRLLKEFGHNEQAVRVSVSRMVKQGWLVSERRGAKSFYSLTPQGSERMNEAGDRIFKFEEHAWDGKWRMLLYKIPEEQRQIRDELRKELLWSGFGSFSASCWISPNPLEKQVNLLIKKYGIADYVDFFEAVYKNKQNQALVEKSWPLDEIQQKYEAFISCYSRSFTEHKKLLKDNQMSVADCFVVRTELVHEYRKFLFSDPGLPKELLPDNWNGTRAMMLFKQYYLLLADPASCFFEQIFKKDNDLGQKAPTYDASIHPLLLNEW</sequence>
<evidence type="ECO:0000259" key="3">
    <source>
        <dbReference type="Pfam" id="PF20803"/>
    </source>
</evidence>
<dbReference type="InterPro" id="IPR011965">
    <property type="entry name" value="PaaX_trns_reg"/>
</dbReference>
<evidence type="ECO:0000259" key="1">
    <source>
        <dbReference type="Pfam" id="PF07848"/>
    </source>
</evidence>
<dbReference type="PIRSF" id="PIRSF020623">
    <property type="entry name" value="PaaX"/>
    <property type="match status" value="1"/>
</dbReference>
<feature type="domain" description="Transcriptional repressor PaaX-like central Cas2-like" evidence="3">
    <location>
        <begin position="90"/>
        <end position="167"/>
    </location>
</feature>
<feature type="domain" description="Transcriptional repressor PaaX-like C-terminal" evidence="2">
    <location>
        <begin position="174"/>
        <end position="266"/>
    </location>
</feature>
<proteinExistence type="predicted"/>
<organism evidence="4 5">
    <name type="scientific">Shouchella xiaoxiensis</name>
    <dbReference type="NCBI Taxonomy" id="766895"/>
    <lineage>
        <taxon>Bacteria</taxon>
        <taxon>Bacillati</taxon>
        <taxon>Bacillota</taxon>
        <taxon>Bacilli</taxon>
        <taxon>Bacillales</taxon>
        <taxon>Bacillaceae</taxon>
        <taxon>Shouchella</taxon>
    </lineage>
</organism>
<name>A0ABS2SY17_9BACI</name>
<dbReference type="EMBL" id="JAFBCV010000011">
    <property type="protein sequence ID" value="MBM7840091.1"/>
    <property type="molecule type" value="Genomic_DNA"/>
</dbReference>
<evidence type="ECO:0000259" key="2">
    <source>
        <dbReference type="Pfam" id="PF08223"/>
    </source>
</evidence>
<dbReference type="InterPro" id="IPR036388">
    <property type="entry name" value="WH-like_DNA-bd_sf"/>
</dbReference>
<dbReference type="SUPFAM" id="SSF46785">
    <property type="entry name" value="Winged helix' DNA-binding domain"/>
    <property type="match status" value="1"/>
</dbReference>
<dbReference type="Gene3D" id="1.20.58.1460">
    <property type="match status" value="1"/>
</dbReference>
<dbReference type="InterPro" id="IPR036390">
    <property type="entry name" value="WH_DNA-bd_sf"/>
</dbReference>